<protein>
    <submittedName>
        <fullName evidence="1">Uncharacterized protein</fullName>
    </submittedName>
</protein>
<dbReference type="AlphaFoldDB" id="A0A2P2P6F8"/>
<accession>A0A2P2P6F8</accession>
<reference evidence="1" key="1">
    <citation type="submission" date="2018-02" db="EMBL/GenBank/DDBJ databases">
        <title>Rhizophora mucronata_Transcriptome.</title>
        <authorList>
            <person name="Meera S.P."/>
            <person name="Sreeshan A."/>
            <person name="Augustine A."/>
        </authorList>
    </citation>
    <scope>NUCLEOTIDE SEQUENCE</scope>
    <source>
        <tissue evidence="1">Leaf</tissue>
    </source>
</reference>
<sequence>MSAHMLTPTVILGPETSEPPATQKFFCLLFPVICLLWQGARPWTMAAAPNSFCHYCNYR</sequence>
<proteinExistence type="predicted"/>
<dbReference type="EMBL" id="GGEC01069836">
    <property type="protein sequence ID" value="MBX50320.1"/>
    <property type="molecule type" value="Transcribed_RNA"/>
</dbReference>
<name>A0A2P2P6F8_RHIMU</name>
<organism evidence="1">
    <name type="scientific">Rhizophora mucronata</name>
    <name type="common">Asiatic mangrove</name>
    <dbReference type="NCBI Taxonomy" id="61149"/>
    <lineage>
        <taxon>Eukaryota</taxon>
        <taxon>Viridiplantae</taxon>
        <taxon>Streptophyta</taxon>
        <taxon>Embryophyta</taxon>
        <taxon>Tracheophyta</taxon>
        <taxon>Spermatophyta</taxon>
        <taxon>Magnoliopsida</taxon>
        <taxon>eudicotyledons</taxon>
        <taxon>Gunneridae</taxon>
        <taxon>Pentapetalae</taxon>
        <taxon>rosids</taxon>
        <taxon>fabids</taxon>
        <taxon>Malpighiales</taxon>
        <taxon>Rhizophoraceae</taxon>
        <taxon>Rhizophora</taxon>
    </lineage>
</organism>
<evidence type="ECO:0000313" key="1">
    <source>
        <dbReference type="EMBL" id="MBX50320.1"/>
    </source>
</evidence>